<accession>U4T9P5</accession>
<evidence type="ECO:0008006" key="4">
    <source>
        <dbReference type="Google" id="ProtNLM"/>
    </source>
</evidence>
<dbReference type="AlphaFoldDB" id="U4T9P5"/>
<dbReference type="Pfam" id="PF14903">
    <property type="entry name" value="WG_beta_rep"/>
    <property type="match status" value="6"/>
</dbReference>
<dbReference type="eggNOG" id="COG5263">
    <property type="taxonomic scope" value="Bacteria"/>
</dbReference>
<gene>
    <name evidence="2" type="ORF">M917_0250</name>
</gene>
<name>U4T9P5_9GAMM</name>
<dbReference type="OrthoDB" id="5607616at2"/>
<dbReference type="RefSeq" id="WP_021812918.1">
    <property type="nucleotide sequence ID" value="NZ_AUSW01000010.1"/>
</dbReference>
<dbReference type="STRING" id="1354303.M917_0250"/>
<comment type="caution">
    <text evidence="2">The sequence shown here is derived from an EMBL/GenBank/DDBJ whole genome shotgun (WGS) entry which is preliminary data.</text>
</comment>
<dbReference type="EMBL" id="AUSW01000010">
    <property type="protein sequence ID" value="ERL56851.1"/>
    <property type="molecule type" value="Genomic_DNA"/>
</dbReference>
<evidence type="ECO:0000313" key="2">
    <source>
        <dbReference type="EMBL" id="ERL56851.1"/>
    </source>
</evidence>
<evidence type="ECO:0000256" key="1">
    <source>
        <dbReference type="SAM" id="SignalP"/>
    </source>
</evidence>
<dbReference type="PATRIC" id="fig|1354303.4.peg.243"/>
<dbReference type="Proteomes" id="UP000016761">
    <property type="component" value="Unassembled WGS sequence"/>
</dbReference>
<sequence>MNFSKLMILGTFAMSTLAISSYAQASSSEVEYCVHPKFQSGAYTSLDCLQDGMAIVEYVPHYGAIDANGVEVIPTKYDLIHRFSEGFAVVMDFDTKKSAYINKQRHFITEFIFDDANDFSEGLAAVNQNPPNGIFNPDAGGWVFLNSQGDIQIPIHYQAVAYEGFEQGYASVQQKGKWGMIDQKGTTHVPFIYEEISDYNSNRAVAKLNGKYGYLDIEGKTIIPFTYDAAARFQDGVAFVRKAYKYALINTSGKLLTPFIYDAADPFFEGVAAVMIVDKWGYILPSGQMLTAMQYDKAMPSREGLMAVKKNEKWGYADHSGQLIIPYQFDDSRYFRNGIAEVSIDGEHFYIDQLGQRLN</sequence>
<keyword evidence="1" id="KW-0732">Signal</keyword>
<dbReference type="SUPFAM" id="SSF69360">
    <property type="entry name" value="Cell wall binding repeat"/>
    <property type="match status" value="1"/>
</dbReference>
<organism evidence="2 3">
    <name type="scientific">Psychrobacter aquaticus CMS 56</name>
    <dbReference type="NCBI Taxonomy" id="1354303"/>
    <lineage>
        <taxon>Bacteria</taxon>
        <taxon>Pseudomonadati</taxon>
        <taxon>Pseudomonadota</taxon>
        <taxon>Gammaproteobacteria</taxon>
        <taxon>Moraxellales</taxon>
        <taxon>Moraxellaceae</taxon>
        <taxon>Psychrobacter</taxon>
    </lineage>
</organism>
<feature type="chain" id="PRO_5004655303" description="WG repeat-containing protein" evidence="1">
    <location>
        <begin position="26"/>
        <end position="359"/>
    </location>
</feature>
<proteinExistence type="predicted"/>
<reference evidence="2 3" key="1">
    <citation type="journal article" date="2013" name="Genome Announc.">
        <title>Draft Genome Sequence of Psychrobacter aquaticus Strain CMS 56T, Isolated from a Cyanobacterial Mat Sample Collected from Water Bodies in the McMurdo Dry Valley Region of Antarctica.</title>
        <authorList>
            <person name="Reddy G.S."/>
            <person name="Ara S."/>
            <person name="Singh A."/>
            <person name="Kumar Pinnaka A."/>
            <person name="Shivaji S."/>
        </authorList>
    </citation>
    <scope>NUCLEOTIDE SEQUENCE [LARGE SCALE GENOMIC DNA]</scope>
    <source>
        <strain evidence="2 3">CMS 56</strain>
    </source>
</reference>
<keyword evidence="3" id="KW-1185">Reference proteome</keyword>
<dbReference type="PANTHER" id="PTHR37841">
    <property type="entry name" value="GLR2918 PROTEIN"/>
    <property type="match status" value="1"/>
</dbReference>
<feature type="signal peptide" evidence="1">
    <location>
        <begin position="1"/>
        <end position="25"/>
    </location>
</feature>
<dbReference type="PANTHER" id="PTHR37841:SF1">
    <property type="entry name" value="DUF3298 DOMAIN-CONTAINING PROTEIN"/>
    <property type="match status" value="1"/>
</dbReference>
<dbReference type="InterPro" id="IPR032774">
    <property type="entry name" value="WG_beta_rep"/>
</dbReference>
<protein>
    <recommendedName>
        <fullName evidence="4">WG repeat-containing protein</fullName>
    </recommendedName>
</protein>
<evidence type="ECO:0000313" key="3">
    <source>
        <dbReference type="Proteomes" id="UP000016761"/>
    </source>
</evidence>